<name>A0A9P4IMB4_9PEZI</name>
<evidence type="ECO:0000256" key="1">
    <source>
        <dbReference type="SAM" id="Coils"/>
    </source>
</evidence>
<comment type="caution">
    <text evidence="3">The sequence shown here is derived from an EMBL/GenBank/DDBJ whole genome shotgun (WGS) entry which is preliminary data.</text>
</comment>
<dbReference type="EMBL" id="ML978121">
    <property type="protein sequence ID" value="KAF2104165.1"/>
    <property type="molecule type" value="Genomic_DNA"/>
</dbReference>
<evidence type="ECO:0000256" key="2">
    <source>
        <dbReference type="SAM" id="MobiDB-lite"/>
    </source>
</evidence>
<evidence type="ECO:0000313" key="3">
    <source>
        <dbReference type="EMBL" id="KAF2104165.1"/>
    </source>
</evidence>
<feature type="compositionally biased region" description="Basic and acidic residues" evidence="2">
    <location>
        <begin position="316"/>
        <end position="335"/>
    </location>
</feature>
<dbReference type="PANTHER" id="PTHR21974:SF2">
    <property type="entry name" value="RE15880P"/>
    <property type="match status" value="1"/>
</dbReference>
<keyword evidence="1" id="KW-0175">Coiled coil</keyword>
<feature type="compositionally biased region" description="Polar residues" evidence="2">
    <location>
        <begin position="302"/>
        <end position="313"/>
    </location>
</feature>
<dbReference type="PANTHER" id="PTHR21974">
    <property type="entry name" value="RE15880P"/>
    <property type="match status" value="1"/>
</dbReference>
<dbReference type="OrthoDB" id="2562743at2759"/>
<dbReference type="Proteomes" id="UP000799772">
    <property type="component" value="Unassembled WGS sequence"/>
</dbReference>
<accession>A0A9P4IMB4</accession>
<evidence type="ECO:0000313" key="4">
    <source>
        <dbReference type="Proteomes" id="UP000799772"/>
    </source>
</evidence>
<feature type="coiled-coil region" evidence="1">
    <location>
        <begin position="107"/>
        <end position="144"/>
    </location>
</feature>
<keyword evidence="4" id="KW-1185">Reference proteome</keyword>
<sequence>MSTATEQIASAGPRNAKLLSVLAETDYAPAALKQQIAFIKDLQASLKQTDAHIAKLNQSVQKELKDHEKYRDSTVKRFAYRIGGKKEKFEEKASKEEREYFEAVIAQKAAEDERTMLRGQLEEAQKVKTQFESAVETHRQAQEELSELYEGIFAGPTPDFPEEDAKELPVYEAERRRDEIQTKLTRVSQAVNVLQEAQRAMLVCRDQMLTALDYSTYDIFGGGTFADLAERNALSRATTAAARAMGLVQQARRLDSNVQPFGPLQIAQGNFLSDVVFDNIFTDLAFHDKIKESAADVERASSRLTQQNKQALQRQEGLRKDMQASEKELKRARDELQKVRQDAFEKVAASHPPPYSEE</sequence>
<proteinExistence type="predicted"/>
<organism evidence="3 4">
    <name type="scientific">Rhizodiscina lignyota</name>
    <dbReference type="NCBI Taxonomy" id="1504668"/>
    <lineage>
        <taxon>Eukaryota</taxon>
        <taxon>Fungi</taxon>
        <taxon>Dikarya</taxon>
        <taxon>Ascomycota</taxon>
        <taxon>Pezizomycotina</taxon>
        <taxon>Dothideomycetes</taxon>
        <taxon>Pleosporomycetidae</taxon>
        <taxon>Aulographales</taxon>
        <taxon>Rhizodiscinaceae</taxon>
        <taxon>Rhizodiscina</taxon>
    </lineage>
</organism>
<dbReference type="AlphaFoldDB" id="A0A9P4IMB4"/>
<feature type="region of interest" description="Disordered" evidence="2">
    <location>
        <begin position="301"/>
        <end position="335"/>
    </location>
</feature>
<protein>
    <submittedName>
        <fullName evidence="3">Uncharacterized protein</fullName>
    </submittedName>
</protein>
<gene>
    <name evidence="3" type="ORF">NA57DRAFT_62838</name>
</gene>
<reference evidence="3" key="1">
    <citation type="journal article" date="2020" name="Stud. Mycol.">
        <title>101 Dothideomycetes genomes: a test case for predicting lifestyles and emergence of pathogens.</title>
        <authorList>
            <person name="Haridas S."/>
            <person name="Albert R."/>
            <person name="Binder M."/>
            <person name="Bloem J."/>
            <person name="Labutti K."/>
            <person name="Salamov A."/>
            <person name="Andreopoulos B."/>
            <person name="Baker S."/>
            <person name="Barry K."/>
            <person name="Bills G."/>
            <person name="Bluhm B."/>
            <person name="Cannon C."/>
            <person name="Castanera R."/>
            <person name="Culley D."/>
            <person name="Daum C."/>
            <person name="Ezra D."/>
            <person name="Gonzalez J."/>
            <person name="Henrissat B."/>
            <person name="Kuo A."/>
            <person name="Liang C."/>
            <person name="Lipzen A."/>
            <person name="Lutzoni F."/>
            <person name="Magnuson J."/>
            <person name="Mondo S."/>
            <person name="Nolan M."/>
            <person name="Ohm R."/>
            <person name="Pangilinan J."/>
            <person name="Park H.-J."/>
            <person name="Ramirez L."/>
            <person name="Alfaro M."/>
            <person name="Sun H."/>
            <person name="Tritt A."/>
            <person name="Yoshinaga Y."/>
            <person name="Zwiers L.-H."/>
            <person name="Turgeon B."/>
            <person name="Goodwin S."/>
            <person name="Spatafora J."/>
            <person name="Crous P."/>
            <person name="Grigoriev I."/>
        </authorList>
    </citation>
    <scope>NUCLEOTIDE SEQUENCE</scope>
    <source>
        <strain evidence="3">CBS 133067</strain>
    </source>
</reference>